<sequence>MIEENENAGYQGEQKTEANNLGKSGWSAIEEYLWNHDASTMKVFSEDIDNLLIFAGLFSAVLTAFVVQSYPSLQPDNSQLAVDLLTRISSQLEVSPLSMNSTASPMVSLSNTFRVSASMRWINALWFLSLIFSLASALFGIFVKQWIREYLQWNQPAAPPRENVLVRQLRSEAWDDWNVPVGIAAIPALLQLGVVLFVLGLIVLLWTLDPIVATIATTAAALLLIIAFTVTILPAFSHRCPYKSPTGWACVIMVNATIRLLQRTSHLICGYFRRCIEYVRQVVTIHCPRIIKRLSDIISPSLHSLSSRISRVYGNLVHERGWISLWLYYVFVWPFRLIWRLSKSVVNDRATPSFSGWRQRDLCVDLLKPGEISDIADILDPSFEEEVYALEDDGLSRNICQVIPLVRALSWVRKGSDDSRLLMNIGECVQSLHLDATASITRFYTYIYTLRKLSSIQRRLEPYAPFMEGLRTRLYRTVNVSHRLIGKTPSDILKAYIPVGKFCAQTGDFLEPSKYQLDSASAWVLSQLLFADVQAYIESILMRWDDSSFESLGGPCRAFNEEAEIPITLLCLLIQSDISEPSDSLQTRICVRLVEAYNSMATSSYHTLRTTGMQAIIWELALGRKYGKLCVVEGTNDLRGT</sequence>
<keyword evidence="1" id="KW-0472">Membrane</keyword>
<dbReference type="AlphaFoldDB" id="A0A2R6PNP5"/>
<evidence type="ECO:0000256" key="1">
    <source>
        <dbReference type="SAM" id="Phobius"/>
    </source>
</evidence>
<dbReference type="EMBL" id="MLYV02000446">
    <property type="protein sequence ID" value="PSR94676.1"/>
    <property type="molecule type" value="Genomic_DNA"/>
</dbReference>
<feature type="transmembrane region" description="Helical" evidence="1">
    <location>
        <begin position="177"/>
        <end position="205"/>
    </location>
</feature>
<gene>
    <name evidence="3" type="ORF">PHLCEN_2v4408</name>
</gene>
<proteinExistence type="predicted"/>
<keyword evidence="1" id="KW-1133">Transmembrane helix</keyword>
<organism evidence="3 4">
    <name type="scientific">Hermanssonia centrifuga</name>
    <dbReference type="NCBI Taxonomy" id="98765"/>
    <lineage>
        <taxon>Eukaryota</taxon>
        <taxon>Fungi</taxon>
        <taxon>Dikarya</taxon>
        <taxon>Basidiomycota</taxon>
        <taxon>Agaricomycotina</taxon>
        <taxon>Agaricomycetes</taxon>
        <taxon>Polyporales</taxon>
        <taxon>Meruliaceae</taxon>
        <taxon>Hermanssonia</taxon>
    </lineage>
</organism>
<reference evidence="3 4" key="1">
    <citation type="submission" date="2018-02" db="EMBL/GenBank/DDBJ databases">
        <title>Genome sequence of the basidiomycete white-rot fungus Phlebia centrifuga.</title>
        <authorList>
            <person name="Granchi Z."/>
            <person name="Peng M."/>
            <person name="de Vries R.P."/>
            <person name="Hilden K."/>
            <person name="Makela M.R."/>
            <person name="Grigoriev I."/>
            <person name="Riley R."/>
        </authorList>
    </citation>
    <scope>NUCLEOTIDE SEQUENCE [LARGE SCALE GENOMIC DNA]</scope>
    <source>
        <strain evidence="3 4">FBCC195</strain>
    </source>
</reference>
<feature type="transmembrane region" description="Helical" evidence="1">
    <location>
        <begin position="124"/>
        <end position="143"/>
    </location>
</feature>
<dbReference type="InterPro" id="IPR045338">
    <property type="entry name" value="DUF6535"/>
</dbReference>
<comment type="caution">
    <text evidence="3">The sequence shown here is derived from an EMBL/GenBank/DDBJ whole genome shotgun (WGS) entry which is preliminary data.</text>
</comment>
<dbReference type="Pfam" id="PF20153">
    <property type="entry name" value="DUF6535"/>
    <property type="match status" value="1"/>
</dbReference>
<feature type="domain" description="DUF6535" evidence="2">
    <location>
        <begin position="26"/>
        <end position="207"/>
    </location>
</feature>
<dbReference type="Proteomes" id="UP000186601">
    <property type="component" value="Unassembled WGS sequence"/>
</dbReference>
<evidence type="ECO:0000313" key="3">
    <source>
        <dbReference type="EMBL" id="PSR94676.1"/>
    </source>
</evidence>
<protein>
    <recommendedName>
        <fullName evidence="2">DUF6535 domain-containing protein</fullName>
    </recommendedName>
</protein>
<keyword evidence="4" id="KW-1185">Reference proteome</keyword>
<feature type="transmembrane region" description="Helical" evidence="1">
    <location>
        <begin position="211"/>
        <end position="236"/>
    </location>
</feature>
<accession>A0A2R6PNP5</accession>
<evidence type="ECO:0000259" key="2">
    <source>
        <dbReference type="Pfam" id="PF20153"/>
    </source>
</evidence>
<keyword evidence="1" id="KW-0812">Transmembrane</keyword>
<dbReference type="OrthoDB" id="3185525at2759"/>
<evidence type="ECO:0000313" key="4">
    <source>
        <dbReference type="Proteomes" id="UP000186601"/>
    </source>
</evidence>
<name>A0A2R6PNP5_9APHY</name>
<feature type="transmembrane region" description="Helical" evidence="1">
    <location>
        <begin position="51"/>
        <end position="70"/>
    </location>
</feature>